<evidence type="ECO:0000256" key="1">
    <source>
        <dbReference type="ARBA" id="ARBA00002264"/>
    </source>
</evidence>
<dbReference type="RefSeq" id="WP_184224849.1">
    <property type="nucleotide sequence ID" value="NZ_JACIIU010000054.1"/>
</dbReference>
<proteinExistence type="inferred from homology"/>
<comment type="similarity">
    <text evidence="3">Belongs to the binding-protein-dependent transport system permease family. MalFG subfamily.</text>
</comment>
<keyword evidence="4 11" id="KW-0813">Transport</keyword>
<feature type="transmembrane region" description="Helical" evidence="11">
    <location>
        <begin position="137"/>
        <end position="159"/>
    </location>
</feature>
<dbReference type="SUPFAM" id="SSF161098">
    <property type="entry name" value="MetI-like"/>
    <property type="match status" value="1"/>
</dbReference>
<evidence type="ECO:0000256" key="8">
    <source>
        <dbReference type="ARBA" id="ARBA00022989"/>
    </source>
</evidence>
<keyword evidence="8 11" id="KW-1133">Transmembrane helix</keyword>
<sequence length="272" mass="30253">MKRSVLSRTAETIILLMVCVIVLFPIIWMFLTSLKSPKDAYSISLDFAPSLQNFVTIFSHPWNLGHALWNSTLVAGATVVIAIPAATLAAYSFSRFQMKGRKSLFFIVLSTQFVPAVVIVLPFFLMFRNLGLLDTRLALVIVNVAITTPFVIWMIKGFFDAIPLDSEEAAMMDGASRLRVILDVVLPMARPGIITAAIFSFILTWNEFLFALILTRRYATTLPVALTNFRTERGDLWELMSAAGVLITVPIFLLAMVIQKHFTRGMTAGAVK</sequence>
<keyword evidence="5" id="KW-1003">Cell membrane</keyword>
<dbReference type="InterPro" id="IPR035906">
    <property type="entry name" value="MetI-like_sf"/>
</dbReference>
<dbReference type="GO" id="GO:0005886">
    <property type="term" value="C:plasma membrane"/>
    <property type="evidence" value="ECO:0007669"/>
    <property type="project" value="UniProtKB-SubCell"/>
</dbReference>
<feature type="transmembrane region" description="Helical" evidence="11">
    <location>
        <begin position="12"/>
        <end position="31"/>
    </location>
</feature>
<evidence type="ECO:0000256" key="5">
    <source>
        <dbReference type="ARBA" id="ARBA00022475"/>
    </source>
</evidence>
<feature type="transmembrane region" description="Helical" evidence="11">
    <location>
        <begin position="180"/>
        <end position="205"/>
    </location>
</feature>
<evidence type="ECO:0000256" key="4">
    <source>
        <dbReference type="ARBA" id="ARBA00022448"/>
    </source>
</evidence>
<gene>
    <name evidence="13" type="ORF">FHS77_003223</name>
</gene>
<comment type="subcellular location">
    <subcellularLocation>
        <location evidence="2 11">Cell membrane</location>
        <topology evidence="2 11">Multi-pass membrane protein</topology>
    </subcellularLocation>
</comment>
<keyword evidence="9 11" id="KW-0472">Membrane</keyword>
<feature type="transmembrane region" description="Helical" evidence="11">
    <location>
        <begin position="239"/>
        <end position="258"/>
    </location>
</feature>
<dbReference type="InterPro" id="IPR050901">
    <property type="entry name" value="BP-dep_ABC_trans_perm"/>
</dbReference>
<evidence type="ECO:0000256" key="6">
    <source>
        <dbReference type="ARBA" id="ARBA00022597"/>
    </source>
</evidence>
<accession>A0A841M8T9</accession>
<protein>
    <recommendedName>
        <fullName evidence="10">Maltose/maltodextrin transport system permease protein MalG</fullName>
    </recommendedName>
</protein>
<dbReference type="AlphaFoldDB" id="A0A841M8T9"/>
<reference evidence="13 14" key="1">
    <citation type="submission" date="2020-08" db="EMBL/GenBank/DDBJ databases">
        <title>Genomic Encyclopedia of Type Strains, Phase IV (KMG-IV): sequencing the most valuable type-strain genomes for metagenomic binning, comparative biology and taxonomic classification.</title>
        <authorList>
            <person name="Goeker M."/>
        </authorList>
    </citation>
    <scope>NUCLEOTIDE SEQUENCE [LARGE SCALE GENOMIC DNA]</scope>
    <source>
        <strain evidence="13 14">DSM 22336</strain>
    </source>
</reference>
<dbReference type="GO" id="GO:0055085">
    <property type="term" value="P:transmembrane transport"/>
    <property type="evidence" value="ECO:0007669"/>
    <property type="project" value="InterPro"/>
</dbReference>
<evidence type="ECO:0000256" key="7">
    <source>
        <dbReference type="ARBA" id="ARBA00022692"/>
    </source>
</evidence>
<keyword evidence="6 13" id="KW-0762">Sugar transport</keyword>
<comment type="caution">
    <text evidence="13">The sequence shown here is derived from an EMBL/GenBank/DDBJ whole genome shotgun (WGS) entry which is preliminary data.</text>
</comment>
<dbReference type="PANTHER" id="PTHR32243:SF50">
    <property type="entry name" value="MALTOSE_MALTODEXTRIN TRANSPORT SYSTEM PERMEASE PROTEIN MALG"/>
    <property type="match status" value="1"/>
</dbReference>
<evidence type="ECO:0000256" key="2">
    <source>
        <dbReference type="ARBA" id="ARBA00004651"/>
    </source>
</evidence>
<evidence type="ECO:0000256" key="9">
    <source>
        <dbReference type="ARBA" id="ARBA00023136"/>
    </source>
</evidence>
<evidence type="ECO:0000313" key="14">
    <source>
        <dbReference type="Proteomes" id="UP000555393"/>
    </source>
</evidence>
<feature type="transmembrane region" description="Helical" evidence="11">
    <location>
        <begin position="103"/>
        <end position="125"/>
    </location>
</feature>
<dbReference type="PROSITE" id="PS50928">
    <property type="entry name" value="ABC_TM1"/>
    <property type="match status" value="1"/>
</dbReference>
<evidence type="ECO:0000259" key="12">
    <source>
        <dbReference type="PROSITE" id="PS50928"/>
    </source>
</evidence>
<dbReference type="PANTHER" id="PTHR32243">
    <property type="entry name" value="MALTOSE TRANSPORT SYSTEM PERMEASE-RELATED"/>
    <property type="match status" value="1"/>
</dbReference>
<name>A0A841M8T9_9HYPH</name>
<keyword evidence="7 11" id="KW-0812">Transmembrane</keyword>
<organism evidence="13 14">
    <name type="scientific">Paenochrobactrum gallinarii</name>
    <dbReference type="NCBI Taxonomy" id="643673"/>
    <lineage>
        <taxon>Bacteria</taxon>
        <taxon>Pseudomonadati</taxon>
        <taxon>Pseudomonadota</taxon>
        <taxon>Alphaproteobacteria</taxon>
        <taxon>Hyphomicrobiales</taxon>
        <taxon>Brucellaceae</taxon>
        <taxon>Paenochrobactrum</taxon>
    </lineage>
</organism>
<evidence type="ECO:0000313" key="13">
    <source>
        <dbReference type="EMBL" id="MBB6262641.1"/>
    </source>
</evidence>
<feature type="domain" description="ABC transmembrane type-1" evidence="12">
    <location>
        <begin position="68"/>
        <end position="258"/>
    </location>
</feature>
<dbReference type="Gene3D" id="1.10.3720.10">
    <property type="entry name" value="MetI-like"/>
    <property type="match status" value="1"/>
</dbReference>
<dbReference type="CDD" id="cd06261">
    <property type="entry name" value="TM_PBP2"/>
    <property type="match status" value="1"/>
</dbReference>
<evidence type="ECO:0000256" key="3">
    <source>
        <dbReference type="ARBA" id="ARBA00009047"/>
    </source>
</evidence>
<dbReference type="Pfam" id="PF00528">
    <property type="entry name" value="BPD_transp_1"/>
    <property type="match status" value="1"/>
</dbReference>
<feature type="transmembrane region" description="Helical" evidence="11">
    <location>
        <begin position="68"/>
        <end position="91"/>
    </location>
</feature>
<dbReference type="Proteomes" id="UP000555393">
    <property type="component" value="Unassembled WGS sequence"/>
</dbReference>
<dbReference type="EMBL" id="JACIIU010000054">
    <property type="protein sequence ID" value="MBB6262641.1"/>
    <property type="molecule type" value="Genomic_DNA"/>
</dbReference>
<evidence type="ECO:0000256" key="10">
    <source>
        <dbReference type="ARBA" id="ARBA00041109"/>
    </source>
</evidence>
<dbReference type="InterPro" id="IPR000515">
    <property type="entry name" value="MetI-like"/>
</dbReference>
<evidence type="ECO:0000256" key="11">
    <source>
        <dbReference type="RuleBase" id="RU363032"/>
    </source>
</evidence>
<keyword evidence="14" id="KW-1185">Reference proteome</keyword>
<comment type="function">
    <text evidence="1">Part of the ABC transporter complex MalEFGK involved in maltose/maltodextrin import. Probably responsible for the translocation of the substrate across the membrane.</text>
</comment>